<evidence type="ECO:0000256" key="5">
    <source>
        <dbReference type="ARBA" id="ARBA00022563"/>
    </source>
</evidence>
<evidence type="ECO:0000313" key="10">
    <source>
        <dbReference type="Proteomes" id="UP000013167"/>
    </source>
</evidence>
<name>N0E1V9_9MICO</name>
<dbReference type="InterPro" id="IPR020602">
    <property type="entry name" value="GTP_CycHdrlase_I_dom"/>
</dbReference>
<evidence type="ECO:0000256" key="4">
    <source>
        <dbReference type="ARBA" id="ARBA00017272"/>
    </source>
</evidence>
<evidence type="ECO:0000256" key="2">
    <source>
        <dbReference type="ARBA" id="ARBA00005080"/>
    </source>
</evidence>
<dbReference type="UniPathway" id="UPA00848">
    <property type="reaction ID" value="UER00151"/>
</dbReference>
<proteinExistence type="predicted"/>
<organism evidence="9 10">
    <name type="scientific">Phycicoccus elongatus Lp2</name>
    <dbReference type="NCBI Taxonomy" id="1193181"/>
    <lineage>
        <taxon>Bacteria</taxon>
        <taxon>Bacillati</taxon>
        <taxon>Actinomycetota</taxon>
        <taxon>Actinomycetes</taxon>
        <taxon>Micrococcales</taxon>
        <taxon>Intrasporangiaceae</taxon>
        <taxon>Phycicoccus</taxon>
    </lineage>
</organism>
<dbReference type="GO" id="GO:0005737">
    <property type="term" value="C:cytoplasm"/>
    <property type="evidence" value="ECO:0007669"/>
    <property type="project" value="TreeGrafter"/>
</dbReference>
<dbReference type="GO" id="GO:0003934">
    <property type="term" value="F:GTP cyclohydrolase I activity"/>
    <property type="evidence" value="ECO:0007669"/>
    <property type="project" value="UniProtKB-EC"/>
</dbReference>
<dbReference type="eggNOG" id="COG0302">
    <property type="taxonomic scope" value="Bacteria"/>
</dbReference>
<dbReference type="Gene3D" id="3.30.1130.10">
    <property type="match status" value="1"/>
</dbReference>
<keyword evidence="5" id="KW-0554">One-carbon metabolism</keyword>
<dbReference type="GO" id="GO:0006730">
    <property type="term" value="P:one-carbon metabolic process"/>
    <property type="evidence" value="ECO:0007669"/>
    <property type="project" value="UniProtKB-KW"/>
</dbReference>
<comment type="pathway">
    <text evidence="2">Cofactor biosynthesis; 7,8-dihydroneopterin triphosphate biosynthesis; 7,8-dihydroneopterin triphosphate from GTP: step 1/1.</text>
</comment>
<dbReference type="RefSeq" id="WP_010849628.1">
    <property type="nucleotide sequence ID" value="NZ_HF570956.1"/>
</dbReference>
<dbReference type="Proteomes" id="UP000013167">
    <property type="component" value="Unassembled WGS sequence"/>
</dbReference>
<evidence type="ECO:0000256" key="6">
    <source>
        <dbReference type="ARBA" id="ARBA00022801"/>
    </source>
</evidence>
<accession>N0E1V9</accession>
<evidence type="ECO:0000256" key="3">
    <source>
        <dbReference type="ARBA" id="ARBA00012715"/>
    </source>
</evidence>
<protein>
    <recommendedName>
        <fullName evidence="4">GTP cyclohydrolase 1</fullName>
        <ecNumber evidence="3">3.5.4.16</ecNumber>
    </recommendedName>
    <alternativeName>
        <fullName evidence="7">GTP cyclohydrolase I</fullName>
    </alternativeName>
</protein>
<dbReference type="AlphaFoldDB" id="N0E1V9"/>
<evidence type="ECO:0000256" key="1">
    <source>
        <dbReference type="ARBA" id="ARBA00001052"/>
    </source>
</evidence>
<dbReference type="PANTHER" id="PTHR11109:SF7">
    <property type="entry name" value="GTP CYCLOHYDROLASE 1"/>
    <property type="match status" value="1"/>
</dbReference>
<dbReference type="InterPro" id="IPR043133">
    <property type="entry name" value="GTP-CH-I_C/QueF"/>
</dbReference>
<sequence>MCLDEALDELAEHFEEHVAPRGIGVVVVAEHTCMTLRGARAGGSRTVTTAVRGVLGENGQEREEFLASTRQLARSDRRQA</sequence>
<keyword evidence="10" id="KW-1185">Reference proteome</keyword>
<evidence type="ECO:0000313" key="9">
    <source>
        <dbReference type="EMBL" id="CCH69736.1"/>
    </source>
</evidence>
<evidence type="ECO:0000259" key="8">
    <source>
        <dbReference type="Pfam" id="PF01227"/>
    </source>
</evidence>
<dbReference type="STRING" id="1193181.BN10_300077"/>
<dbReference type="EMBL" id="CAIZ01000098">
    <property type="protein sequence ID" value="CCH69736.1"/>
    <property type="molecule type" value="Genomic_DNA"/>
</dbReference>
<comment type="caution">
    <text evidence="9">The sequence shown here is derived from an EMBL/GenBank/DDBJ whole genome shotgun (WGS) entry which is preliminary data.</text>
</comment>
<reference evidence="9 10" key="1">
    <citation type="journal article" date="2013" name="ISME J.">
        <title>A metabolic model for members of the genus Tetrasphaera involved in enhanced biological phosphorus removal.</title>
        <authorList>
            <person name="Kristiansen R."/>
            <person name="Nguyen H.T.T."/>
            <person name="Saunders A.M."/>
            <person name="Nielsen J.L."/>
            <person name="Wimmer R."/>
            <person name="Le V.Q."/>
            <person name="McIlroy S.J."/>
            <person name="Petrovski S."/>
            <person name="Seviour R.J."/>
            <person name="Calteau A."/>
            <person name="Nielsen K.L."/>
            <person name="Nielsen P.H."/>
        </authorList>
    </citation>
    <scope>NUCLEOTIDE SEQUENCE [LARGE SCALE GENOMIC DNA]</scope>
    <source>
        <strain evidence="9 10">Lp2</strain>
    </source>
</reference>
<comment type="catalytic activity">
    <reaction evidence="1">
        <text>GTP + H2O = 7,8-dihydroneopterin 3'-triphosphate + formate + H(+)</text>
        <dbReference type="Rhea" id="RHEA:17473"/>
        <dbReference type="ChEBI" id="CHEBI:15377"/>
        <dbReference type="ChEBI" id="CHEBI:15378"/>
        <dbReference type="ChEBI" id="CHEBI:15740"/>
        <dbReference type="ChEBI" id="CHEBI:37565"/>
        <dbReference type="ChEBI" id="CHEBI:58462"/>
        <dbReference type="EC" id="3.5.4.16"/>
    </reaction>
</comment>
<dbReference type="InterPro" id="IPR001474">
    <property type="entry name" value="GTP_CycHdrlase_I"/>
</dbReference>
<dbReference type="GO" id="GO:0008270">
    <property type="term" value="F:zinc ion binding"/>
    <property type="evidence" value="ECO:0007669"/>
    <property type="project" value="TreeGrafter"/>
</dbReference>
<dbReference type="Pfam" id="PF01227">
    <property type="entry name" value="GTP_cyclohydroI"/>
    <property type="match status" value="1"/>
</dbReference>
<dbReference type="EC" id="3.5.4.16" evidence="3"/>
<dbReference type="GO" id="GO:0046654">
    <property type="term" value="P:tetrahydrofolate biosynthetic process"/>
    <property type="evidence" value="ECO:0007669"/>
    <property type="project" value="InterPro"/>
</dbReference>
<gene>
    <name evidence="9" type="ORF">BN10_300077</name>
</gene>
<dbReference type="PANTHER" id="PTHR11109">
    <property type="entry name" value="GTP CYCLOHYDROLASE I"/>
    <property type="match status" value="1"/>
</dbReference>
<dbReference type="GO" id="GO:0006729">
    <property type="term" value="P:tetrahydrobiopterin biosynthetic process"/>
    <property type="evidence" value="ECO:0007669"/>
    <property type="project" value="TreeGrafter"/>
</dbReference>
<feature type="domain" description="GTP cyclohydrolase I" evidence="8">
    <location>
        <begin position="9"/>
        <end position="69"/>
    </location>
</feature>
<keyword evidence="6" id="KW-0378">Hydrolase</keyword>
<dbReference type="HOGENOM" id="CLU_2588550_0_0_11"/>
<evidence type="ECO:0000256" key="7">
    <source>
        <dbReference type="ARBA" id="ARBA00030854"/>
    </source>
</evidence>
<dbReference type="GO" id="GO:0005525">
    <property type="term" value="F:GTP binding"/>
    <property type="evidence" value="ECO:0007669"/>
    <property type="project" value="TreeGrafter"/>
</dbReference>
<dbReference type="SUPFAM" id="SSF55620">
    <property type="entry name" value="Tetrahydrobiopterin biosynthesis enzymes-like"/>
    <property type="match status" value="1"/>
</dbReference>